<proteinExistence type="predicted"/>
<sequence length="81" mass="9195">MITLSGKSRKLKACRISARYLFARAFFKNVRPGITIGVIAGREQVEKYMSGAWWNNDPVIAARNIHIEWGGRLVLGIQNDY</sequence>
<organism evidence="1 2">
    <name type="scientific">Escherichia coli</name>
    <dbReference type="NCBI Taxonomy" id="562"/>
    <lineage>
        <taxon>Bacteria</taxon>
        <taxon>Pseudomonadati</taxon>
        <taxon>Pseudomonadota</taxon>
        <taxon>Gammaproteobacteria</taxon>
        <taxon>Enterobacterales</taxon>
        <taxon>Enterobacteriaceae</taxon>
        <taxon>Escherichia</taxon>
    </lineage>
</organism>
<accession>A0A8S0FZ81</accession>
<dbReference type="EMBL" id="AP022360">
    <property type="protein sequence ID" value="BBU85040.1"/>
    <property type="molecule type" value="Genomic_DNA"/>
</dbReference>
<dbReference type="Proteomes" id="UP000467488">
    <property type="component" value="Chromosome"/>
</dbReference>
<protein>
    <submittedName>
        <fullName evidence="1">Uncharacterized protein</fullName>
    </submittedName>
</protein>
<evidence type="ECO:0000313" key="1">
    <source>
        <dbReference type="EMBL" id="BBU85040.1"/>
    </source>
</evidence>
<gene>
    <name evidence="1" type="ORF">EIMP300_64400</name>
</gene>
<reference evidence="1 2" key="1">
    <citation type="submission" date="2020-01" db="EMBL/GenBank/DDBJ databases">
        <title>Dynamics of blaIMP-6 dissemination in carbapenem resistant Enterobacteriacea isolated from regional surveillance in Osaka, Japan.</title>
        <authorList>
            <person name="Abe R."/>
            <person name="Akeda Y."/>
            <person name="Sugawara Y."/>
            <person name="Yamamoto N."/>
            <person name="Tomono K."/>
            <person name="Takeuchi D."/>
            <person name="Kawahara R."/>
            <person name="Hamada S."/>
        </authorList>
    </citation>
    <scope>NUCLEOTIDE SEQUENCE [LARGE SCALE GENOMIC DNA]</scope>
    <source>
        <strain evidence="1 2">E300</strain>
    </source>
</reference>
<name>A0A8S0FZ81_ECOLX</name>
<evidence type="ECO:0000313" key="2">
    <source>
        <dbReference type="Proteomes" id="UP000467488"/>
    </source>
</evidence>
<dbReference type="AlphaFoldDB" id="A0A8S0FZ81"/>